<gene>
    <name evidence="15" type="ORF">CAEBREN_05565</name>
</gene>
<dbReference type="InterPro" id="IPR001965">
    <property type="entry name" value="Znf_PHD"/>
</dbReference>
<sequence length="1728" mass="198905">MEEDSDGSQGRAAHPGGLQNHGDPKADDKIEEVWEAATRRGRSVNRTRNQRNTARPVPKNGTDSSGSDEICRLLGLKNVVLDYDGHLFHGISGIKSFQALIRPVVLHHNPGAVHAKILRLIQEKFEEFQNHMAAKGKVIHKAPRNGITASDTMSLDQSGPLTLNTRRSSRKRNVENRYGQESDQEFEEMMTLHEGDKGQKKDQKEKRRQKRETNATNKIQDALEQARATRKARLEKGEAVEPHLRCCAECDQAGELVMCSTCERMYHCVCIDPNSDEPPKGVWSCVHCMKNGPGFPIDPNVIVRKHTNCQICKDNDHTLLCATCPNAYHAYCLNPPLDEMPDDDWFCPRCMVPATTYEVEKIISWRWTQIEYPAPLELKVGTVLHPDDLYLKPKKQMKPRQEKEFFVKYKKLSYLRCVWLSEVEMEVYHDRIYRPYLRRTDMDHPPVFDEFSCSHHHGNDPYNLRERFFQFGVNPENVQVHKIINHKIYGRSEQDYYVVWRKMDFCDATWERCDDKQIPNFEDAIIKYWIHRERMLGDQIPKNVLRMIAVQRERQGLSPRNDVSMNNNEVKVDLREKYETQPDYVTGGTLHPYQLEGINWLRHCWSTGTDAILADEMGLGKTIQSLTFLYSLMKEGHSMGPFLIAAPLSTIRNWEREAEQWCPDFYVITYTGNAESREVIRDNEFSFAEKAVRAGKLSRIRNQNSLKFHVLLTSYEIINNDKAILSSINWDALVVDEAHRLKNNESLFFKNLLDYRFSYRLLLTGTPLQNNLDELFHLLNFLSPDRFNELETFKAELSEISKEDQINKLHALLGPHMLRRLKADVLTGMPTKSELIVRVELSPMQKTYYKNILTRNFEALNVKNGAQVSLNNILVELKKCCNHPYLFAKASIEAPKRQDSYYEGEDLIKNSGKFILLQKMMRKLKDGGHRVLIFSQMTMMLDILEDFCHNEDYQFERIDGNITGEKRQEAIDRFNDPESQAFVFLLSTRAGGLGINLATADTVIIYDSDWNPHNDTQALSRAHRLGQKNKVMIYRFVTKNSVEERITSVAKKKMLLTHLVVRAGRGAKEEKMSKSELDDVLRWGTEELFKEEETTADGEGTSEARKTTEQEIVWDDAAVDFLLDRDKEEEGADGEKKEHWTNEYLSSFKVATYHTKSNDKMEEDAVSEDHKQKEADPNYWEKLLKHRYEQDKEGEREGLGKGKRQRRQVNYTNKMAQNMHSRKAHHDGDGDLSDFSDGGELVLSDDDFVAAPLGKRSRSRGERLPSLLAENNGQLEVLGFTPRQRRVYLNAILRWGAPPEETAAKTVWRMRDLRQKTPKQLNAYTELFFQHLCETENESPEFKDGVPKENFPRNLLLVRIGIMSLIRKKVAEFERYNGKRSMPEIVQVKEEPIDEDYENGNSTNHQSTSNGPPPNVGYQPISCRPRFKFNICDGGFTELHPRWGREAKASEDGKHYEVWNRLHDFWLLFGTATHGYSRSSVSWQDVCNDPRCTIINEAFNRISDVENKTYPDIKARFIQQRLKLLEQSLVIEEQLRRAAFLNMQNHPENIGNLAHNYATLEFVADAGAYLSAESRNGDRNANVVLHKALDTISTLLDNMRTDIQHLPTIVNKIRPVTDRLQMSEERILSRLEPGSNSKSLMPPSGPFITPFPGQVLHSIQPNFPALCLSPEEEAQLIDDNPSQLLESANFLLATMGNIGPDVELMDTSHHDIPSTSAAPFTSNHHSYH</sequence>
<dbReference type="STRING" id="135651.G0MX39"/>
<dbReference type="FunFam" id="3.40.50.10810:FF:000001">
    <property type="entry name" value="chromodomain-helicase-DNA-binding protein 3 isoform X1"/>
    <property type="match status" value="1"/>
</dbReference>
<dbReference type="eggNOG" id="KOG0383">
    <property type="taxonomic scope" value="Eukaryota"/>
</dbReference>
<dbReference type="Gene3D" id="2.40.50.40">
    <property type="match status" value="1"/>
</dbReference>
<dbReference type="SUPFAM" id="SSF57903">
    <property type="entry name" value="FYVE/PHD zinc finger"/>
    <property type="match status" value="2"/>
</dbReference>
<dbReference type="InterPro" id="IPR012958">
    <property type="entry name" value="CHD_N"/>
</dbReference>
<dbReference type="SMART" id="SM00298">
    <property type="entry name" value="CHROMO"/>
    <property type="match status" value="2"/>
</dbReference>
<dbReference type="InterPro" id="IPR019787">
    <property type="entry name" value="Znf_PHD-finger"/>
</dbReference>
<feature type="region of interest" description="Disordered" evidence="11">
    <location>
        <begin position="1705"/>
        <end position="1728"/>
    </location>
</feature>
<organism evidence="16">
    <name type="scientific">Caenorhabditis brenneri</name>
    <name type="common">Nematode worm</name>
    <dbReference type="NCBI Taxonomy" id="135651"/>
    <lineage>
        <taxon>Eukaryota</taxon>
        <taxon>Metazoa</taxon>
        <taxon>Ecdysozoa</taxon>
        <taxon>Nematoda</taxon>
        <taxon>Chromadorea</taxon>
        <taxon>Rhabditida</taxon>
        <taxon>Rhabditina</taxon>
        <taxon>Rhabditomorpha</taxon>
        <taxon>Rhabditoidea</taxon>
        <taxon>Rhabditidae</taxon>
        <taxon>Peloderinae</taxon>
        <taxon>Caenorhabditis</taxon>
    </lineage>
</organism>
<feature type="domain" description="Helicase C-terminal" evidence="14">
    <location>
        <begin position="916"/>
        <end position="1078"/>
    </location>
</feature>
<evidence type="ECO:0000313" key="16">
    <source>
        <dbReference type="Proteomes" id="UP000008068"/>
    </source>
</evidence>
<dbReference type="Pfam" id="PF06465">
    <property type="entry name" value="DUF1087"/>
    <property type="match status" value="1"/>
</dbReference>
<dbReference type="EMBL" id="GL379818">
    <property type="protein sequence ID" value="EGT46684.1"/>
    <property type="molecule type" value="Genomic_DNA"/>
</dbReference>
<dbReference type="GO" id="GO:0005524">
    <property type="term" value="F:ATP binding"/>
    <property type="evidence" value="ECO:0007669"/>
    <property type="project" value="UniProtKB-KW"/>
</dbReference>
<dbReference type="CDD" id="cd18667">
    <property type="entry name" value="CD1_tandem_CHD3-4_like"/>
    <property type="match status" value="1"/>
</dbReference>
<dbReference type="CDD" id="cd15532">
    <property type="entry name" value="PHD2_CHD_II"/>
    <property type="match status" value="1"/>
</dbReference>
<dbReference type="PROSITE" id="PS51192">
    <property type="entry name" value="HELICASE_ATP_BIND_1"/>
    <property type="match status" value="1"/>
</dbReference>
<dbReference type="GO" id="GO:0140658">
    <property type="term" value="F:ATP-dependent chromatin remodeler activity"/>
    <property type="evidence" value="ECO:0007669"/>
    <property type="project" value="TreeGrafter"/>
</dbReference>
<evidence type="ECO:0000256" key="10">
    <source>
        <dbReference type="PROSITE-ProRule" id="PRU00146"/>
    </source>
</evidence>
<feature type="domain" description="PHD-type" evidence="12">
    <location>
        <begin position="306"/>
        <end position="353"/>
    </location>
</feature>
<dbReference type="InterPro" id="IPR009463">
    <property type="entry name" value="DUF1087"/>
</dbReference>
<dbReference type="FunFam" id="3.40.50.300:FF:000015">
    <property type="entry name" value="chromodomain-helicase-DNA-binding protein 9 isoform X1"/>
    <property type="match status" value="1"/>
</dbReference>
<dbReference type="InterPro" id="IPR000330">
    <property type="entry name" value="SNF2_N"/>
</dbReference>
<feature type="compositionally biased region" description="Polar residues" evidence="11">
    <location>
        <begin position="148"/>
        <end position="166"/>
    </location>
</feature>
<dbReference type="GO" id="GO:0003677">
    <property type="term" value="F:DNA binding"/>
    <property type="evidence" value="ECO:0007669"/>
    <property type="project" value="InterPro"/>
</dbReference>
<keyword evidence="5 10" id="KW-0863">Zinc-finger</keyword>
<dbReference type="SMART" id="SM00249">
    <property type="entry name" value="PHD"/>
    <property type="match status" value="2"/>
</dbReference>
<feature type="region of interest" description="Disordered" evidence="11">
    <location>
        <begin position="148"/>
        <end position="218"/>
    </location>
</feature>
<evidence type="ECO:0000256" key="11">
    <source>
        <dbReference type="SAM" id="MobiDB-lite"/>
    </source>
</evidence>
<dbReference type="PROSITE" id="PS51194">
    <property type="entry name" value="HELICASE_CTER"/>
    <property type="match status" value="1"/>
</dbReference>
<protein>
    <submittedName>
        <fullName evidence="15">Uncharacterized protein</fullName>
    </submittedName>
</protein>
<dbReference type="OrthoDB" id="5857104at2759"/>
<name>G0MX39_CAEBE</name>
<feature type="domain" description="PHD-type" evidence="12">
    <location>
        <begin position="244"/>
        <end position="291"/>
    </location>
</feature>
<dbReference type="CDD" id="cd18793">
    <property type="entry name" value="SF2_C_SNF"/>
    <property type="match status" value="1"/>
</dbReference>
<evidence type="ECO:0000256" key="8">
    <source>
        <dbReference type="ARBA" id="ARBA00022840"/>
    </source>
</evidence>
<dbReference type="InterPro" id="IPR012957">
    <property type="entry name" value="CHD_C2"/>
</dbReference>
<dbReference type="SMART" id="SM01146">
    <property type="entry name" value="DUF1086"/>
    <property type="match status" value="1"/>
</dbReference>
<dbReference type="GO" id="GO:0005634">
    <property type="term" value="C:nucleus"/>
    <property type="evidence" value="ECO:0007669"/>
    <property type="project" value="UniProtKB-SubCell"/>
</dbReference>
<dbReference type="InterPro" id="IPR009462">
    <property type="entry name" value="CHD_II_SANT-like"/>
</dbReference>
<keyword evidence="7" id="KW-0862">Zinc</keyword>
<keyword evidence="4" id="KW-0547">Nucleotide-binding</keyword>
<proteinExistence type="predicted"/>
<evidence type="ECO:0000256" key="2">
    <source>
        <dbReference type="ARBA" id="ARBA00022723"/>
    </source>
</evidence>
<dbReference type="SMART" id="SM01147">
    <property type="entry name" value="DUF1087"/>
    <property type="match status" value="1"/>
</dbReference>
<dbReference type="PANTHER" id="PTHR45623:SF17">
    <property type="entry name" value="CHROMODOMAIN-HELICASE-DNA-BINDING PROTEIN 3-RELATED"/>
    <property type="match status" value="1"/>
</dbReference>
<feature type="compositionally biased region" description="Basic and acidic residues" evidence="11">
    <location>
        <begin position="22"/>
        <end position="32"/>
    </location>
</feature>
<dbReference type="InterPro" id="IPR013083">
    <property type="entry name" value="Znf_RING/FYVE/PHD"/>
</dbReference>
<dbReference type="InParanoid" id="G0MX39"/>
<evidence type="ECO:0000256" key="3">
    <source>
        <dbReference type="ARBA" id="ARBA00022737"/>
    </source>
</evidence>
<dbReference type="InterPro" id="IPR016197">
    <property type="entry name" value="Chromo-like_dom_sf"/>
</dbReference>
<dbReference type="SUPFAM" id="SSF52540">
    <property type="entry name" value="P-loop containing nucleoside triphosphate hydrolases"/>
    <property type="match status" value="2"/>
</dbReference>
<feature type="region of interest" description="Disordered" evidence="11">
    <location>
        <begin position="1"/>
        <end position="67"/>
    </location>
</feature>
<dbReference type="SUPFAM" id="SSF54160">
    <property type="entry name" value="Chromo domain-like"/>
    <property type="match status" value="2"/>
</dbReference>
<keyword evidence="3" id="KW-0677">Repeat</keyword>
<evidence type="ECO:0000313" key="15">
    <source>
        <dbReference type="EMBL" id="EGT46684.1"/>
    </source>
</evidence>
<dbReference type="GO" id="GO:0042393">
    <property type="term" value="F:histone binding"/>
    <property type="evidence" value="ECO:0007669"/>
    <property type="project" value="TreeGrafter"/>
</dbReference>
<dbReference type="Gene3D" id="3.30.40.10">
    <property type="entry name" value="Zinc/RING finger domain, C3HC4 (zinc finger)"/>
    <property type="match status" value="2"/>
</dbReference>
<evidence type="ECO:0000256" key="5">
    <source>
        <dbReference type="ARBA" id="ARBA00022771"/>
    </source>
</evidence>
<evidence type="ECO:0000259" key="14">
    <source>
        <dbReference type="PROSITE" id="PS51194"/>
    </source>
</evidence>
<evidence type="ECO:0000256" key="4">
    <source>
        <dbReference type="ARBA" id="ARBA00022741"/>
    </source>
</evidence>
<dbReference type="PROSITE" id="PS50016">
    <property type="entry name" value="ZF_PHD_2"/>
    <property type="match status" value="2"/>
</dbReference>
<dbReference type="Gene3D" id="3.40.50.10810">
    <property type="entry name" value="Tandem AAA-ATPase domain"/>
    <property type="match status" value="1"/>
</dbReference>
<dbReference type="Pfam" id="PF08073">
    <property type="entry name" value="CHDNT"/>
    <property type="match status" value="1"/>
</dbReference>
<keyword evidence="16" id="KW-1185">Reference proteome</keyword>
<dbReference type="InterPro" id="IPR014001">
    <property type="entry name" value="Helicase_ATP-bd"/>
</dbReference>
<dbReference type="GO" id="GO:0000785">
    <property type="term" value="C:chromatin"/>
    <property type="evidence" value="ECO:0007669"/>
    <property type="project" value="TreeGrafter"/>
</dbReference>
<dbReference type="SMART" id="SM00487">
    <property type="entry name" value="DEXDc"/>
    <property type="match status" value="1"/>
</dbReference>
<dbReference type="InterPro" id="IPR011011">
    <property type="entry name" value="Znf_FYVE_PHD"/>
</dbReference>
<dbReference type="GO" id="GO:0008270">
    <property type="term" value="F:zinc ion binding"/>
    <property type="evidence" value="ECO:0007669"/>
    <property type="project" value="UniProtKB-KW"/>
</dbReference>
<keyword evidence="6" id="KW-0378">Hydrolase</keyword>
<dbReference type="Pfam" id="PF00176">
    <property type="entry name" value="SNF2-rel_dom"/>
    <property type="match status" value="1"/>
</dbReference>
<dbReference type="Gene3D" id="3.40.50.300">
    <property type="entry name" value="P-loop containing nucleotide triphosphate hydrolases"/>
    <property type="match status" value="1"/>
</dbReference>
<evidence type="ECO:0000256" key="9">
    <source>
        <dbReference type="ARBA" id="ARBA00023242"/>
    </source>
</evidence>
<dbReference type="Pfam" id="PF00271">
    <property type="entry name" value="Helicase_C"/>
    <property type="match status" value="1"/>
</dbReference>
<keyword evidence="9" id="KW-0539">Nucleus</keyword>
<dbReference type="Pfam" id="PF00628">
    <property type="entry name" value="PHD"/>
    <property type="match status" value="1"/>
</dbReference>
<reference evidence="16" key="1">
    <citation type="submission" date="2011-07" db="EMBL/GenBank/DDBJ databases">
        <authorList>
            <consortium name="Caenorhabditis brenneri Sequencing and Analysis Consortium"/>
            <person name="Wilson R.K."/>
        </authorList>
    </citation>
    <scope>NUCLEOTIDE SEQUENCE [LARGE SCALE GENOMIC DNA]</scope>
    <source>
        <strain evidence="16">PB2801</strain>
    </source>
</reference>
<evidence type="ECO:0000259" key="13">
    <source>
        <dbReference type="PROSITE" id="PS51192"/>
    </source>
</evidence>
<dbReference type="Pfam" id="PF06461">
    <property type="entry name" value="CHDII_SANT-like"/>
    <property type="match status" value="1"/>
</dbReference>
<accession>G0MX39</accession>
<dbReference type="GO" id="GO:0016887">
    <property type="term" value="F:ATP hydrolysis activity"/>
    <property type="evidence" value="ECO:0007669"/>
    <property type="project" value="TreeGrafter"/>
</dbReference>
<feature type="compositionally biased region" description="Basic and acidic residues" evidence="11">
    <location>
        <begin position="190"/>
        <end position="205"/>
    </location>
</feature>
<keyword evidence="8" id="KW-0067">ATP-binding</keyword>
<feature type="domain" description="Helicase ATP-binding" evidence="13">
    <location>
        <begin position="602"/>
        <end position="785"/>
    </location>
</feature>
<dbReference type="GO" id="GO:0003682">
    <property type="term" value="F:chromatin binding"/>
    <property type="evidence" value="ECO:0007669"/>
    <property type="project" value="TreeGrafter"/>
</dbReference>
<dbReference type="Pfam" id="PF08074">
    <property type="entry name" value="CHDCT2"/>
    <property type="match status" value="1"/>
</dbReference>
<dbReference type="InterPro" id="IPR001650">
    <property type="entry name" value="Helicase_C-like"/>
</dbReference>
<feature type="compositionally biased region" description="Polar residues" evidence="11">
    <location>
        <begin position="1713"/>
        <end position="1728"/>
    </location>
</feature>
<evidence type="ECO:0000256" key="7">
    <source>
        <dbReference type="ARBA" id="ARBA00022833"/>
    </source>
</evidence>
<dbReference type="SMART" id="SM00490">
    <property type="entry name" value="HELICc"/>
    <property type="match status" value="1"/>
</dbReference>
<dbReference type="Proteomes" id="UP000008068">
    <property type="component" value="Unassembled WGS sequence"/>
</dbReference>
<evidence type="ECO:0000256" key="1">
    <source>
        <dbReference type="ARBA" id="ARBA00004123"/>
    </source>
</evidence>
<dbReference type="InterPro" id="IPR049730">
    <property type="entry name" value="SNF2/RAD54-like_C"/>
</dbReference>
<feature type="compositionally biased region" description="Polar residues" evidence="11">
    <location>
        <begin position="1399"/>
        <end position="1410"/>
    </location>
</feature>
<dbReference type="HOGENOM" id="CLU_000315_22_1_1"/>
<evidence type="ECO:0000256" key="6">
    <source>
        <dbReference type="ARBA" id="ARBA00022801"/>
    </source>
</evidence>
<dbReference type="GO" id="GO:0040027">
    <property type="term" value="P:negative regulation of vulval development"/>
    <property type="evidence" value="ECO:0007669"/>
    <property type="project" value="UniProtKB-ARBA"/>
</dbReference>
<dbReference type="InterPro" id="IPR000953">
    <property type="entry name" value="Chromo/chromo_shadow_dom"/>
</dbReference>
<dbReference type="InterPro" id="IPR038718">
    <property type="entry name" value="SNF2-like_sf"/>
</dbReference>
<dbReference type="InterPro" id="IPR027417">
    <property type="entry name" value="P-loop_NTPase"/>
</dbReference>
<keyword evidence="2" id="KW-0479">Metal-binding</keyword>
<feature type="region of interest" description="Disordered" evidence="11">
    <location>
        <begin position="1387"/>
        <end position="1417"/>
    </location>
</feature>
<comment type="subcellular location">
    <subcellularLocation>
        <location evidence="1">Nucleus</location>
    </subcellularLocation>
</comment>
<evidence type="ECO:0000259" key="12">
    <source>
        <dbReference type="PROSITE" id="PS50016"/>
    </source>
</evidence>
<dbReference type="PANTHER" id="PTHR45623">
    <property type="entry name" value="CHROMODOMAIN-HELICASE-DNA-BINDING PROTEIN 3-RELATED-RELATED"/>
    <property type="match status" value="1"/>
</dbReference>
<feature type="compositionally biased region" description="Basic residues" evidence="11">
    <location>
        <begin position="39"/>
        <end position="49"/>
    </location>
</feature>